<dbReference type="GO" id="GO:0005096">
    <property type="term" value="F:GTPase activator activity"/>
    <property type="evidence" value="ECO:0007669"/>
    <property type="project" value="TreeGrafter"/>
</dbReference>
<proteinExistence type="predicted"/>
<name>A0A7D9CXH0_DEKBR</name>
<evidence type="ECO:0000313" key="4">
    <source>
        <dbReference type="Proteomes" id="UP000478008"/>
    </source>
</evidence>
<feature type="compositionally biased region" description="Acidic residues" evidence="1">
    <location>
        <begin position="261"/>
        <end position="270"/>
    </location>
</feature>
<dbReference type="EMBL" id="CABFWN010000003">
    <property type="protein sequence ID" value="VUG18035.1"/>
    <property type="molecule type" value="Genomic_DNA"/>
</dbReference>
<feature type="compositionally biased region" description="Low complexity" evidence="1">
    <location>
        <begin position="504"/>
        <end position="517"/>
    </location>
</feature>
<dbReference type="InterPro" id="IPR000198">
    <property type="entry name" value="RhoGAP_dom"/>
</dbReference>
<feature type="compositionally biased region" description="Basic residues" evidence="1">
    <location>
        <begin position="639"/>
        <end position="650"/>
    </location>
</feature>
<feature type="region of interest" description="Disordered" evidence="1">
    <location>
        <begin position="1"/>
        <end position="33"/>
    </location>
</feature>
<dbReference type="PANTHER" id="PTHR45808">
    <property type="entry name" value="RHO GTPASE-ACTIVATING PROTEIN 68F"/>
    <property type="match status" value="1"/>
</dbReference>
<keyword evidence="4" id="KW-1185">Reference proteome</keyword>
<evidence type="ECO:0000259" key="2">
    <source>
        <dbReference type="PROSITE" id="PS50238"/>
    </source>
</evidence>
<dbReference type="AlphaFoldDB" id="A0A7D9CXH0"/>
<dbReference type="SUPFAM" id="SSF48350">
    <property type="entry name" value="GTPase activation domain, GAP"/>
    <property type="match status" value="1"/>
</dbReference>
<feature type="region of interest" description="Disordered" evidence="1">
    <location>
        <begin position="546"/>
        <end position="690"/>
    </location>
</feature>
<sequence>MPNMISAQSLGPLDTHNVCTAPSPESTPIGSISSTVDNSALSTVFSKPRRLVFHPLTFNNEMKNPNSKSATPRRISISGPLRVQTTNEYLLSSKTPTFTRSASSLSYGSSRKVVSSPCTGLVLNNATLIASAPSACTIFNRLDNELRKSYSEVDFCDGCKVTVPTIVSRCIQFLESRDPVEGVFRINGSIRKIKSIETAIQRQGIDSFTFENFTFENNETPNCYDVAMVLKRWLANLENGLITSQINAKLKRDRMSSKDDMFDEADEPREEEQNTSRATHEEEDTTLVDLSTNTVLIRDQNSYHPHNTLLSNTISDSPNSSMVSSVTTDSDSNSPKFYDFTARRLSELPIENLHLFLYLLKFLNRMTADSIVHITKMTATNLAKIFQLSFFKSDDLLSKSVFTNTDCITQSSEDLLQSYKTNEEILHNLISAYPNLCKDLIPTLRKREHEMEDLLTHPADPLSKVPIARPSMGHSKSLMLDKASKRKSMFGYRSFSNMFNASSFSLSSSSRKSSWGSDKTQEDTKESEITPAVKLNFSIAQKQQKDTIVIPKRSERRKSDTSTRNISAPVSNPLLEEDSSTVDDQSNIRSTSFSRKPSVRARRGHRKRPQSMFIERRLSSLFNPAGSNESHQDQNDYPHHHHHHHHHRLSVQRYDNEDQPKASSFHPHRRVSSLASDKENRLMNEDATDGSLRKTKSKFFGWFQRQSLSLS</sequence>
<feature type="compositionally biased region" description="Basic and acidic residues" evidence="1">
    <location>
        <begin position="271"/>
        <end position="280"/>
    </location>
</feature>
<evidence type="ECO:0000256" key="1">
    <source>
        <dbReference type="SAM" id="MobiDB-lite"/>
    </source>
</evidence>
<feature type="region of interest" description="Disordered" evidence="1">
    <location>
        <begin position="253"/>
        <end position="285"/>
    </location>
</feature>
<feature type="compositionally biased region" description="Polar residues" evidence="1">
    <location>
        <begin position="620"/>
        <end position="629"/>
    </location>
</feature>
<dbReference type="Proteomes" id="UP000478008">
    <property type="component" value="Unassembled WGS sequence"/>
</dbReference>
<feature type="compositionally biased region" description="Basic and acidic residues" evidence="1">
    <location>
        <begin position="519"/>
        <end position="528"/>
    </location>
</feature>
<accession>A0A7D9CXH0</accession>
<feature type="compositionally biased region" description="Polar residues" evidence="1">
    <location>
        <begin position="17"/>
        <end position="33"/>
    </location>
</feature>
<reference evidence="3 4" key="1">
    <citation type="submission" date="2019-07" db="EMBL/GenBank/DDBJ databases">
        <authorList>
            <person name="Friedrich A."/>
            <person name="Schacherer J."/>
        </authorList>
    </citation>
    <scope>NUCLEOTIDE SEQUENCE [LARGE SCALE GENOMIC DNA]</scope>
</reference>
<evidence type="ECO:0000313" key="3">
    <source>
        <dbReference type="EMBL" id="VUG18035.1"/>
    </source>
</evidence>
<feature type="domain" description="Rho-GAP" evidence="2">
    <location>
        <begin position="140"/>
        <end position="437"/>
    </location>
</feature>
<dbReference type="GO" id="GO:0005737">
    <property type="term" value="C:cytoplasm"/>
    <property type="evidence" value="ECO:0007669"/>
    <property type="project" value="TreeGrafter"/>
</dbReference>
<organism evidence="3 4">
    <name type="scientific">Dekkera bruxellensis</name>
    <name type="common">Brettanomyces custersii</name>
    <dbReference type="NCBI Taxonomy" id="5007"/>
    <lineage>
        <taxon>Eukaryota</taxon>
        <taxon>Fungi</taxon>
        <taxon>Dikarya</taxon>
        <taxon>Ascomycota</taxon>
        <taxon>Saccharomycotina</taxon>
        <taxon>Pichiomycetes</taxon>
        <taxon>Pichiales</taxon>
        <taxon>Pichiaceae</taxon>
        <taxon>Brettanomyces</taxon>
    </lineage>
</organism>
<dbReference type="Gene3D" id="1.10.555.10">
    <property type="entry name" value="Rho GTPase activation protein"/>
    <property type="match status" value="1"/>
</dbReference>
<dbReference type="GO" id="GO:0007264">
    <property type="term" value="P:small GTPase-mediated signal transduction"/>
    <property type="evidence" value="ECO:0007669"/>
    <property type="project" value="TreeGrafter"/>
</dbReference>
<gene>
    <name evidence="3" type="ORF">DEBR0S3_00738G</name>
</gene>
<dbReference type="PANTHER" id="PTHR45808:SF2">
    <property type="entry name" value="RHO GTPASE-ACTIVATING PROTEIN 68F"/>
    <property type="match status" value="1"/>
</dbReference>
<feature type="compositionally biased region" description="Polar residues" evidence="1">
    <location>
        <begin position="582"/>
        <end position="595"/>
    </location>
</feature>
<dbReference type="InterPro" id="IPR008936">
    <property type="entry name" value="Rho_GTPase_activation_prot"/>
</dbReference>
<feature type="compositionally biased region" description="Basic residues" evidence="1">
    <location>
        <begin position="597"/>
        <end position="609"/>
    </location>
</feature>
<protein>
    <submittedName>
        <fullName evidence="3">DEBR0S3_00738g1_1</fullName>
    </submittedName>
</protein>
<feature type="region of interest" description="Disordered" evidence="1">
    <location>
        <begin position="504"/>
        <end position="529"/>
    </location>
</feature>
<dbReference type="SMART" id="SM00324">
    <property type="entry name" value="RhoGAP"/>
    <property type="match status" value="1"/>
</dbReference>
<dbReference type="Pfam" id="PF00620">
    <property type="entry name" value="RhoGAP"/>
    <property type="match status" value="2"/>
</dbReference>
<dbReference type="CDD" id="cd00159">
    <property type="entry name" value="RhoGAP"/>
    <property type="match status" value="1"/>
</dbReference>
<dbReference type="PROSITE" id="PS50238">
    <property type="entry name" value="RHOGAP"/>
    <property type="match status" value="1"/>
</dbReference>